<dbReference type="Gene3D" id="1.10.340.30">
    <property type="entry name" value="Hypothetical protein, domain 2"/>
    <property type="match status" value="1"/>
</dbReference>
<keyword evidence="6" id="KW-0004">4Fe-4S</keyword>
<dbReference type="GO" id="GO:0034039">
    <property type="term" value="F:8-oxo-7,8-dihydroguanine DNA N-glycosylase activity"/>
    <property type="evidence" value="ECO:0007669"/>
    <property type="project" value="TreeGrafter"/>
</dbReference>
<evidence type="ECO:0000256" key="11">
    <source>
        <dbReference type="ARBA" id="ARBA00023014"/>
    </source>
</evidence>
<evidence type="ECO:0000256" key="3">
    <source>
        <dbReference type="ARBA" id="ARBA00008343"/>
    </source>
</evidence>
<dbReference type="SMART" id="SM00478">
    <property type="entry name" value="ENDO3c"/>
    <property type="match status" value="1"/>
</dbReference>
<dbReference type="EMBL" id="NGJY01000002">
    <property type="protein sequence ID" value="RSU03245.1"/>
    <property type="molecule type" value="Genomic_DNA"/>
</dbReference>
<keyword evidence="9" id="KW-0378">Hydrolase</keyword>
<dbReference type="SUPFAM" id="SSF48150">
    <property type="entry name" value="DNA-glycosylase"/>
    <property type="match status" value="1"/>
</dbReference>
<evidence type="ECO:0000256" key="9">
    <source>
        <dbReference type="ARBA" id="ARBA00022801"/>
    </source>
</evidence>
<dbReference type="Pfam" id="PF00730">
    <property type="entry name" value="HhH-GPD"/>
    <property type="match status" value="1"/>
</dbReference>
<keyword evidence="12" id="KW-0234">DNA repair</keyword>
<evidence type="ECO:0000256" key="8">
    <source>
        <dbReference type="ARBA" id="ARBA00022763"/>
    </source>
</evidence>
<feature type="domain" description="HhH-GPD" evidence="15">
    <location>
        <begin position="57"/>
        <end position="208"/>
    </location>
</feature>
<evidence type="ECO:0000259" key="15">
    <source>
        <dbReference type="SMART" id="SM00478"/>
    </source>
</evidence>
<dbReference type="InterPro" id="IPR044298">
    <property type="entry name" value="MIG/MutY"/>
</dbReference>
<comment type="caution">
    <text evidence="16">The sequence shown here is derived from an EMBL/GenBank/DDBJ whole genome shotgun (WGS) entry which is preliminary data.</text>
</comment>
<dbReference type="GO" id="GO:0035485">
    <property type="term" value="F:adenine/guanine mispair binding"/>
    <property type="evidence" value="ECO:0007669"/>
    <property type="project" value="TreeGrafter"/>
</dbReference>
<dbReference type="FunFam" id="1.10.340.30:FF:000002">
    <property type="entry name" value="Adenine DNA glycosylase"/>
    <property type="match status" value="1"/>
</dbReference>
<evidence type="ECO:0000256" key="13">
    <source>
        <dbReference type="ARBA" id="ARBA00023295"/>
    </source>
</evidence>
<evidence type="ECO:0000256" key="12">
    <source>
        <dbReference type="ARBA" id="ARBA00023204"/>
    </source>
</evidence>
<dbReference type="SMART" id="SM00525">
    <property type="entry name" value="FES"/>
    <property type="match status" value="1"/>
</dbReference>
<keyword evidence="13 14" id="KW-0326">Glycosidase</keyword>
<evidence type="ECO:0000256" key="2">
    <source>
        <dbReference type="ARBA" id="ARBA00002933"/>
    </source>
</evidence>
<dbReference type="Pfam" id="PF00633">
    <property type="entry name" value="HHH"/>
    <property type="match status" value="1"/>
</dbReference>
<dbReference type="GO" id="GO:0000701">
    <property type="term" value="F:purine-specific mismatch base pair DNA N-glycosylase activity"/>
    <property type="evidence" value="ECO:0007669"/>
    <property type="project" value="UniProtKB-EC"/>
</dbReference>
<evidence type="ECO:0000256" key="10">
    <source>
        <dbReference type="ARBA" id="ARBA00023004"/>
    </source>
</evidence>
<accession>A0A430A809</accession>
<dbReference type="InterPro" id="IPR005760">
    <property type="entry name" value="A/G_AdeGlyc_MutY"/>
</dbReference>
<sequence length="395" mass="45312">MKTSKVESLFPDVTALWGEDKITAFQMEFLEWYERTRRDLPWRENSDPYRVWVSEIMLQQTQVVTVIPYFYRFMEWFPTIADLAEAEEEKLLKAWEGLGYYSRVRNMQKAAQQLVADYDGKMPNTIEEISELKGIGPYTAGAISSIAFGLPEPAIDGNVMRVFSRLFELDADIAKPSSRKVFDHVVRQVMPHQDPSSFNQAIMDLGATVCMPKTPTCESCPLSAYCQSYEKGTMLNFPVKSKKVKSKPVYYVAHVIKNNSGEYVLEQRPETGLLANLWTFPLVEVTKEAYDKLNVEATKESRQLELIAEDSPSYISVLKEQETCPTVWQTKPVGEVTHIFSHLKWHISIGYGQVERADYSLTDRQKWVPADQFSEYPFPKPQQKMVELLSGTGYL</sequence>
<evidence type="ECO:0000256" key="6">
    <source>
        <dbReference type="ARBA" id="ARBA00022485"/>
    </source>
</evidence>
<dbReference type="InterPro" id="IPR029119">
    <property type="entry name" value="MutY_C"/>
</dbReference>
<dbReference type="InterPro" id="IPR003265">
    <property type="entry name" value="HhH-GPD_domain"/>
</dbReference>
<dbReference type="Gene3D" id="1.10.1670.10">
    <property type="entry name" value="Helix-hairpin-Helix base-excision DNA repair enzymes (C-terminal)"/>
    <property type="match status" value="1"/>
</dbReference>
<keyword evidence="8 14" id="KW-0227">DNA damage</keyword>
<dbReference type="CDD" id="cd03431">
    <property type="entry name" value="NUDIX_DNA_Glycosylase_C-MutY"/>
    <property type="match status" value="1"/>
</dbReference>
<evidence type="ECO:0000256" key="1">
    <source>
        <dbReference type="ARBA" id="ARBA00000843"/>
    </source>
</evidence>
<comment type="function">
    <text evidence="2">Adenine glycosylase active on G-A mispairs. MutY also corrects error-prone DNA synthesis past GO lesions which are due to the oxidatively damaged form of guanine: 7,8-dihydro-8-oxoguanine (8-oxo-dGTP).</text>
</comment>
<dbReference type="GO" id="GO:0046872">
    <property type="term" value="F:metal ion binding"/>
    <property type="evidence" value="ECO:0007669"/>
    <property type="project" value="UniProtKB-UniRule"/>
</dbReference>
<comment type="cofactor">
    <cofactor evidence="14">
        <name>[4Fe-4S] cluster</name>
        <dbReference type="ChEBI" id="CHEBI:49883"/>
    </cofactor>
    <text evidence="14">Binds 1 [4Fe-4S] cluster.</text>
</comment>
<dbReference type="InterPro" id="IPR011257">
    <property type="entry name" value="DNA_glycosylase"/>
</dbReference>
<dbReference type="AlphaFoldDB" id="A0A430A809"/>
<dbReference type="Proteomes" id="UP000287101">
    <property type="component" value="Unassembled WGS sequence"/>
</dbReference>
<dbReference type="FunFam" id="1.10.1670.10:FF:000002">
    <property type="entry name" value="Adenine DNA glycosylase"/>
    <property type="match status" value="1"/>
</dbReference>
<comment type="similarity">
    <text evidence="3 14">Belongs to the Nth/MutY family.</text>
</comment>
<dbReference type="InterPro" id="IPR023170">
    <property type="entry name" value="HhH_base_excis_C"/>
</dbReference>
<dbReference type="PANTHER" id="PTHR42944:SF1">
    <property type="entry name" value="ADENINE DNA GLYCOSYLASE"/>
    <property type="match status" value="1"/>
</dbReference>
<dbReference type="OrthoDB" id="9802365at2"/>
<dbReference type="InterPro" id="IPR000445">
    <property type="entry name" value="HhH_motif"/>
</dbReference>
<evidence type="ECO:0000256" key="7">
    <source>
        <dbReference type="ARBA" id="ARBA00022723"/>
    </source>
</evidence>
<keyword evidence="11" id="KW-0411">Iron-sulfur</keyword>
<keyword evidence="7" id="KW-0479">Metal-binding</keyword>
<keyword evidence="10 14" id="KW-0408">Iron</keyword>
<gene>
    <name evidence="16" type="ORF">CBF31_05890</name>
</gene>
<organism evidence="16 17">
    <name type="scientific">Vagococcus fessus</name>
    <dbReference type="NCBI Taxonomy" id="120370"/>
    <lineage>
        <taxon>Bacteria</taxon>
        <taxon>Bacillati</taxon>
        <taxon>Bacillota</taxon>
        <taxon>Bacilli</taxon>
        <taxon>Lactobacillales</taxon>
        <taxon>Enterococcaceae</taxon>
        <taxon>Vagococcus</taxon>
    </lineage>
</organism>
<evidence type="ECO:0000313" key="17">
    <source>
        <dbReference type="Proteomes" id="UP000287101"/>
    </source>
</evidence>
<dbReference type="GO" id="GO:0051539">
    <property type="term" value="F:4 iron, 4 sulfur cluster binding"/>
    <property type="evidence" value="ECO:0007669"/>
    <property type="project" value="UniProtKB-UniRule"/>
</dbReference>
<comment type="catalytic activity">
    <reaction evidence="1 14">
        <text>Hydrolyzes free adenine bases from 7,8-dihydro-8-oxoguanine:adenine mismatched double-stranded DNA, leaving an apurinic site.</text>
        <dbReference type="EC" id="3.2.2.31"/>
    </reaction>
</comment>
<dbReference type="PANTHER" id="PTHR42944">
    <property type="entry name" value="ADENINE DNA GLYCOSYLASE"/>
    <property type="match status" value="1"/>
</dbReference>
<dbReference type="Gene3D" id="3.90.79.10">
    <property type="entry name" value="Nucleoside Triphosphate Pyrophosphohydrolase"/>
    <property type="match status" value="1"/>
</dbReference>
<evidence type="ECO:0000256" key="14">
    <source>
        <dbReference type="RuleBase" id="RU365096"/>
    </source>
</evidence>
<dbReference type="InterPro" id="IPR003651">
    <property type="entry name" value="Endonuclease3_FeS-loop_motif"/>
</dbReference>
<keyword evidence="17" id="KW-1185">Reference proteome</keyword>
<dbReference type="SUPFAM" id="SSF55811">
    <property type="entry name" value="Nudix"/>
    <property type="match status" value="1"/>
</dbReference>
<dbReference type="RefSeq" id="WP_126831456.1">
    <property type="nucleotide sequence ID" value="NZ_CBCRYB010000010.1"/>
</dbReference>
<dbReference type="GO" id="GO:0006284">
    <property type="term" value="P:base-excision repair"/>
    <property type="evidence" value="ECO:0007669"/>
    <property type="project" value="UniProtKB-UniRule"/>
</dbReference>
<evidence type="ECO:0000256" key="5">
    <source>
        <dbReference type="ARBA" id="ARBA00022023"/>
    </source>
</evidence>
<evidence type="ECO:0000313" key="16">
    <source>
        <dbReference type="EMBL" id="RSU03245.1"/>
    </source>
</evidence>
<dbReference type="GO" id="GO:0006298">
    <property type="term" value="P:mismatch repair"/>
    <property type="evidence" value="ECO:0007669"/>
    <property type="project" value="TreeGrafter"/>
</dbReference>
<protein>
    <recommendedName>
        <fullName evidence="5 14">Adenine DNA glycosylase</fullName>
        <ecNumber evidence="4 14">3.2.2.31</ecNumber>
    </recommendedName>
</protein>
<dbReference type="GO" id="GO:0032357">
    <property type="term" value="F:oxidized purine DNA binding"/>
    <property type="evidence" value="ECO:0007669"/>
    <property type="project" value="TreeGrafter"/>
</dbReference>
<reference evidence="16 17" key="1">
    <citation type="submission" date="2017-05" db="EMBL/GenBank/DDBJ databases">
        <title>Vagococcus spp. assemblies.</title>
        <authorList>
            <person name="Gulvik C.A."/>
        </authorList>
    </citation>
    <scope>NUCLEOTIDE SEQUENCE [LARGE SCALE GENOMIC DNA]</scope>
    <source>
        <strain evidence="16 17">CCUG 41755</strain>
    </source>
</reference>
<dbReference type="Pfam" id="PF14815">
    <property type="entry name" value="NUDIX_4"/>
    <property type="match status" value="1"/>
</dbReference>
<proteinExistence type="inferred from homology"/>
<evidence type="ECO:0000256" key="4">
    <source>
        <dbReference type="ARBA" id="ARBA00012045"/>
    </source>
</evidence>
<dbReference type="NCBIfam" id="TIGR01084">
    <property type="entry name" value="mutY"/>
    <property type="match status" value="1"/>
</dbReference>
<dbReference type="EC" id="3.2.2.31" evidence="4 14"/>
<name>A0A430A809_9ENTE</name>
<dbReference type="InterPro" id="IPR015797">
    <property type="entry name" value="NUDIX_hydrolase-like_dom_sf"/>
</dbReference>
<dbReference type="CDD" id="cd00056">
    <property type="entry name" value="ENDO3c"/>
    <property type="match status" value="1"/>
</dbReference>